<gene>
    <name evidence="2" type="ORF">FHR83_006668</name>
</gene>
<dbReference type="EMBL" id="JACHXF010000017">
    <property type="protein sequence ID" value="MBB3098962.1"/>
    <property type="molecule type" value="Genomic_DNA"/>
</dbReference>
<organism evidence="2 3">
    <name type="scientific">Actinoplanes campanulatus</name>
    <dbReference type="NCBI Taxonomy" id="113559"/>
    <lineage>
        <taxon>Bacteria</taxon>
        <taxon>Bacillati</taxon>
        <taxon>Actinomycetota</taxon>
        <taxon>Actinomycetes</taxon>
        <taxon>Micromonosporales</taxon>
        <taxon>Micromonosporaceae</taxon>
        <taxon>Actinoplanes</taxon>
    </lineage>
</organism>
<name>A0A7W5AMU6_9ACTN</name>
<protein>
    <submittedName>
        <fullName evidence="2">Uncharacterized protein</fullName>
    </submittedName>
</protein>
<reference evidence="2 3" key="1">
    <citation type="submission" date="2020-08" db="EMBL/GenBank/DDBJ databases">
        <title>Genomic Encyclopedia of Type Strains, Phase III (KMG-III): the genomes of soil and plant-associated and newly described type strains.</title>
        <authorList>
            <person name="Whitman W."/>
        </authorList>
    </citation>
    <scope>NUCLEOTIDE SEQUENCE [LARGE SCALE GENOMIC DNA]</scope>
    <source>
        <strain evidence="2 3">CECT 3287</strain>
    </source>
</reference>
<sequence length="115" mass="13258">MTNYLIWSNKQDAWRGPGGKAYTQDIWEAGRFSLNDAEARCRIRAWEPHRPPPEVVVEAPETHLPLDTFEEIEAAPELTRRLVHELTRVAMRERSEQPVWPQDRATDITIVGGEP</sequence>
<keyword evidence="3" id="KW-1185">Reference proteome</keyword>
<evidence type="ECO:0000256" key="1">
    <source>
        <dbReference type="SAM" id="MobiDB-lite"/>
    </source>
</evidence>
<proteinExistence type="predicted"/>
<accession>A0A7W5AMU6</accession>
<dbReference type="Proteomes" id="UP000590749">
    <property type="component" value="Unassembled WGS sequence"/>
</dbReference>
<comment type="caution">
    <text evidence="2">The sequence shown here is derived from an EMBL/GenBank/DDBJ whole genome shotgun (WGS) entry which is preliminary data.</text>
</comment>
<feature type="region of interest" description="Disordered" evidence="1">
    <location>
        <begin position="94"/>
        <end position="115"/>
    </location>
</feature>
<dbReference type="RefSeq" id="WP_183225050.1">
    <property type="nucleotide sequence ID" value="NZ_BMPW01000020.1"/>
</dbReference>
<evidence type="ECO:0000313" key="2">
    <source>
        <dbReference type="EMBL" id="MBB3098962.1"/>
    </source>
</evidence>
<dbReference type="AlphaFoldDB" id="A0A7W5AMU6"/>
<evidence type="ECO:0000313" key="3">
    <source>
        <dbReference type="Proteomes" id="UP000590749"/>
    </source>
</evidence>